<dbReference type="Proteomes" id="UP000823641">
    <property type="component" value="Unassembled WGS sequence"/>
</dbReference>
<dbReference type="EMBL" id="JADIMG010000100">
    <property type="protein sequence ID" value="MBO8460834.1"/>
    <property type="molecule type" value="Genomic_DNA"/>
</dbReference>
<dbReference type="GO" id="GO:0006282">
    <property type="term" value="P:regulation of DNA repair"/>
    <property type="evidence" value="ECO:0007669"/>
    <property type="project" value="InterPro"/>
</dbReference>
<accession>A0A9D9N5A9</accession>
<dbReference type="Gene3D" id="1.10.10.10">
    <property type="entry name" value="Winged helix-like DNA-binding domain superfamily/Winged helix DNA-binding domain"/>
    <property type="match status" value="1"/>
</dbReference>
<comment type="similarity">
    <text evidence="2">Belongs to the RecX family.</text>
</comment>
<evidence type="ECO:0000256" key="1">
    <source>
        <dbReference type="ARBA" id="ARBA00004496"/>
    </source>
</evidence>
<dbReference type="InterPro" id="IPR053925">
    <property type="entry name" value="RecX_HTH_3rd"/>
</dbReference>
<feature type="domain" description="RecX second three-helical" evidence="5">
    <location>
        <begin position="58"/>
        <end position="98"/>
    </location>
</feature>
<dbReference type="PANTHER" id="PTHR33602">
    <property type="entry name" value="REGULATORY PROTEIN RECX FAMILY PROTEIN"/>
    <property type="match status" value="1"/>
</dbReference>
<sequence>MKEKHTADYGQLLQKAAAYCSLAEHCITEVQEKLAVWGATSPQSEDIIAYLQENGFIDETRYCRAFISDKFRYNKWGKNKMGYHLRLKGLNDSSIQEGMNMIDDADYEEALIHLLSSKLKGLKYNDEYDKQGKLYRFAQGRGFERDVFERAYRQLHKN</sequence>
<keyword evidence="4" id="KW-0963">Cytoplasm</keyword>
<evidence type="ECO:0000313" key="7">
    <source>
        <dbReference type="EMBL" id="MBO8460834.1"/>
    </source>
</evidence>
<evidence type="ECO:0000259" key="5">
    <source>
        <dbReference type="Pfam" id="PF02631"/>
    </source>
</evidence>
<proteinExistence type="inferred from homology"/>
<evidence type="ECO:0000259" key="6">
    <source>
        <dbReference type="Pfam" id="PF21981"/>
    </source>
</evidence>
<protein>
    <recommendedName>
        <fullName evidence="3">Regulatory protein RecX</fullName>
    </recommendedName>
</protein>
<feature type="domain" description="RecX third three-helical" evidence="6">
    <location>
        <begin position="106"/>
        <end position="151"/>
    </location>
</feature>
<evidence type="ECO:0000256" key="4">
    <source>
        <dbReference type="ARBA" id="ARBA00022490"/>
    </source>
</evidence>
<dbReference type="PANTHER" id="PTHR33602:SF1">
    <property type="entry name" value="REGULATORY PROTEIN RECX FAMILY PROTEIN"/>
    <property type="match status" value="1"/>
</dbReference>
<name>A0A9D9N5A9_9BACT</name>
<dbReference type="GO" id="GO:0005737">
    <property type="term" value="C:cytoplasm"/>
    <property type="evidence" value="ECO:0007669"/>
    <property type="project" value="UniProtKB-SubCell"/>
</dbReference>
<dbReference type="Pfam" id="PF02631">
    <property type="entry name" value="RecX_HTH2"/>
    <property type="match status" value="1"/>
</dbReference>
<evidence type="ECO:0000256" key="2">
    <source>
        <dbReference type="ARBA" id="ARBA00009695"/>
    </source>
</evidence>
<dbReference type="InterPro" id="IPR053924">
    <property type="entry name" value="RecX_HTH_2nd"/>
</dbReference>
<evidence type="ECO:0000313" key="8">
    <source>
        <dbReference type="Proteomes" id="UP000823641"/>
    </source>
</evidence>
<comment type="subcellular location">
    <subcellularLocation>
        <location evidence="1">Cytoplasm</location>
    </subcellularLocation>
</comment>
<comment type="caution">
    <text evidence="7">The sequence shown here is derived from an EMBL/GenBank/DDBJ whole genome shotgun (WGS) entry which is preliminary data.</text>
</comment>
<dbReference type="InterPro" id="IPR003783">
    <property type="entry name" value="Regulatory_RecX"/>
</dbReference>
<dbReference type="InterPro" id="IPR036388">
    <property type="entry name" value="WH-like_DNA-bd_sf"/>
</dbReference>
<gene>
    <name evidence="7" type="ORF">IAA73_10980</name>
</gene>
<evidence type="ECO:0000256" key="3">
    <source>
        <dbReference type="ARBA" id="ARBA00018111"/>
    </source>
</evidence>
<organism evidence="7 8">
    <name type="scientific">Candidatus Gallipaludibacter merdavium</name>
    <dbReference type="NCBI Taxonomy" id="2840839"/>
    <lineage>
        <taxon>Bacteria</taxon>
        <taxon>Pseudomonadati</taxon>
        <taxon>Bacteroidota</taxon>
        <taxon>Bacteroidia</taxon>
        <taxon>Bacteroidales</taxon>
        <taxon>Candidatus Gallipaludibacter</taxon>
    </lineage>
</organism>
<reference evidence="7" key="1">
    <citation type="submission" date="2020-10" db="EMBL/GenBank/DDBJ databases">
        <authorList>
            <person name="Gilroy R."/>
        </authorList>
    </citation>
    <scope>NUCLEOTIDE SEQUENCE</scope>
    <source>
        <strain evidence="7">G3-3990</strain>
    </source>
</reference>
<dbReference type="AlphaFoldDB" id="A0A9D9N5A9"/>
<dbReference type="Pfam" id="PF21981">
    <property type="entry name" value="RecX_HTH3"/>
    <property type="match status" value="1"/>
</dbReference>
<reference evidence="7" key="2">
    <citation type="journal article" date="2021" name="PeerJ">
        <title>Extensive microbial diversity within the chicken gut microbiome revealed by metagenomics and culture.</title>
        <authorList>
            <person name="Gilroy R."/>
            <person name="Ravi A."/>
            <person name="Getino M."/>
            <person name="Pursley I."/>
            <person name="Horton D.L."/>
            <person name="Alikhan N.F."/>
            <person name="Baker D."/>
            <person name="Gharbi K."/>
            <person name="Hall N."/>
            <person name="Watson M."/>
            <person name="Adriaenssens E.M."/>
            <person name="Foster-Nyarko E."/>
            <person name="Jarju S."/>
            <person name="Secka A."/>
            <person name="Antonio M."/>
            <person name="Oren A."/>
            <person name="Chaudhuri R.R."/>
            <person name="La Ragione R."/>
            <person name="Hildebrand F."/>
            <person name="Pallen M.J."/>
        </authorList>
    </citation>
    <scope>NUCLEOTIDE SEQUENCE</scope>
    <source>
        <strain evidence="7">G3-3990</strain>
    </source>
</reference>